<dbReference type="AlphaFoldDB" id="A0A151ABV5"/>
<name>A0A151ABV5_9EURY</name>
<dbReference type="InterPro" id="IPR058560">
    <property type="entry name" value="DNA_primase_C"/>
</dbReference>
<evidence type="ECO:0000256" key="4">
    <source>
        <dbReference type="ARBA" id="ARBA00022723"/>
    </source>
</evidence>
<dbReference type="InterPro" id="IPR023642">
    <property type="entry name" value="DNA_primase_lsu_PriL"/>
</dbReference>
<dbReference type="SUPFAM" id="SSF140914">
    <property type="entry name" value="PriB N-terminal domain-like"/>
    <property type="match status" value="1"/>
</dbReference>
<dbReference type="RefSeq" id="WP_066383507.1">
    <property type="nucleotide sequence ID" value="NZ_LTAZ01000007.1"/>
</dbReference>
<comment type="subunit">
    <text evidence="7">Heterodimer of a small subunit (PriS) and a large subunit (PriL).</text>
</comment>
<dbReference type="GO" id="GO:0006269">
    <property type="term" value="P:DNA replication, synthesis of primer"/>
    <property type="evidence" value="ECO:0007669"/>
    <property type="project" value="UniProtKB-UniRule"/>
</dbReference>
<dbReference type="GO" id="GO:0046872">
    <property type="term" value="F:metal ion binding"/>
    <property type="evidence" value="ECO:0007669"/>
    <property type="project" value="UniProtKB-KW"/>
</dbReference>
<protein>
    <recommendedName>
        <fullName evidence="7">DNA primase large subunit PriL</fullName>
    </recommendedName>
</protein>
<dbReference type="Pfam" id="PF26466">
    <property type="entry name" value="DNA_primase_lrg_N"/>
    <property type="match status" value="1"/>
</dbReference>
<feature type="binding site" evidence="7">
    <location>
        <position position="306"/>
    </location>
    <ligand>
        <name>[4Fe-4S] cluster</name>
        <dbReference type="ChEBI" id="CHEBI:49883"/>
    </ligand>
</feature>
<dbReference type="NCBIfam" id="NF002590">
    <property type="entry name" value="PRK02249.1-4"/>
    <property type="match status" value="1"/>
</dbReference>
<keyword evidence="4 7" id="KW-0479">Metal-binding</keyword>
<feature type="binding site" evidence="7">
    <location>
        <position position="322"/>
    </location>
    <ligand>
        <name>[4Fe-4S] cluster</name>
        <dbReference type="ChEBI" id="CHEBI:49883"/>
    </ligand>
</feature>
<sequence>MKPLHARYPFLAPSRTAVEEADVDLVGLIREDGPVVERAVERVTGALRDGSIGNAHPGTRVELLSYPVARVLVSLVDERICTRKYAHAEATRAISLFSAARNDTAELASARTERLSLSDLFAEFDLADALREDEEGYCVAVGTYLRLVSDLWGDEWRLVNRTLAGGEVTIASEELYSLLEEAISQRVSDGLPLSVPEEIAAPLESRVETVRSVLSDLDLTREIDTVVPERFPPCMKALLDSIQKGEHLGHHSRFAITAFLTSIGMSTDEIVDLYMVNSSFGEEMTRYQTDHIRGETSPTEYTPPSCATMQSYGDCVNKDEICEDEINESHPLNYYEYQLEQADEDELVDWREENGDGETATPD</sequence>
<dbReference type="PANTHER" id="PTHR10537:SF3">
    <property type="entry name" value="DNA PRIMASE LARGE SUBUNIT"/>
    <property type="match status" value="1"/>
</dbReference>
<accession>A0A151ABV5</accession>
<dbReference type="Pfam" id="PF04104">
    <property type="entry name" value="DNA_primase_lrg"/>
    <property type="match status" value="1"/>
</dbReference>
<evidence type="ECO:0000256" key="2">
    <source>
        <dbReference type="ARBA" id="ARBA00022515"/>
    </source>
</evidence>
<reference evidence="10 11" key="1">
    <citation type="submission" date="2016-02" db="EMBL/GenBank/DDBJ databases">
        <title>Genome sequence of Halalkalicoccus paucihalophilus DSM 24557.</title>
        <authorList>
            <person name="Poehlein A."/>
            <person name="Daniel R."/>
        </authorList>
    </citation>
    <scope>NUCLEOTIDE SEQUENCE [LARGE SCALE GENOMIC DNA]</scope>
    <source>
        <strain evidence="10 11">DSM 24557</strain>
    </source>
</reference>
<keyword evidence="5 7" id="KW-0408">Iron</keyword>
<dbReference type="GO" id="GO:0006270">
    <property type="term" value="P:DNA replication initiation"/>
    <property type="evidence" value="ECO:0007669"/>
    <property type="project" value="TreeGrafter"/>
</dbReference>
<dbReference type="GO" id="GO:0051539">
    <property type="term" value="F:4 iron, 4 sulfur cluster binding"/>
    <property type="evidence" value="ECO:0007669"/>
    <property type="project" value="UniProtKB-UniRule"/>
</dbReference>
<evidence type="ECO:0000256" key="5">
    <source>
        <dbReference type="ARBA" id="ARBA00023004"/>
    </source>
</evidence>
<keyword evidence="6 7" id="KW-0411">Iron-sulfur</keyword>
<feature type="region of interest" description="Disordered" evidence="8">
    <location>
        <begin position="343"/>
        <end position="363"/>
    </location>
</feature>
<dbReference type="PANTHER" id="PTHR10537">
    <property type="entry name" value="DNA PRIMASE LARGE SUBUNIT"/>
    <property type="match status" value="1"/>
</dbReference>
<gene>
    <name evidence="7 10" type="primary">priL</name>
    <name evidence="10" type="ORF">HAPAU_27520</name>
</gene>
<keyword evidence="1 7" id="KW-0004">4Fe-4S</keyword>
<evidence type="ECO:0000256" key="6">
    <source>
        <dbReference type="ARBA" id="ARBA00023014"/>
    </source>
</evidence>
<dbReference type="HAMAP" id="MF_00701">
    <property type="entry name" value="DNA_primase_lrg_arc"/>
    <property type="match status" value="1"/>
</dbReference>
<dbReference type="InterPro" id="IPR007238">
    <property type="entry name" value="DNA_primase_lsu_euk/arc"/>
</dbReference>
<dbReference type="EMBL" id="LTAZ01000007">
    <property type="protein sequence ID" value="KYH25168.1"/>
    <property type="molecule type" value="Genomic_DNA"/>
</dbReference>
<dbReference type="CDD" id="cd06560">
    <property type="entry name" value="PriL"/>
    <property type="match status" value="1"/>
</dbReference>
<dbReference type="GO" id="GO:1990077">
    <property type="term" value="C:primosome complex"/>
    <property type="evidence" value="ECO:0007669"/>
    <property type="project" value="UniProtKB-KW"/>
</dbReference>
<comment type="caution">
    <text evidence="10">The sequence shown here is derived from an EMBL/GenBank/DDBJ whole genome shotgun (WGS) entry which is preliminary data.</text>
</comment>
<dbReference type="Proteomes" id="UP000075321">
    <property type="component" value="Unassembled WGS sequence"/>
</dbReference>
<feature type="binding site" evidence="7">
    <location>
        <position position="315"/>
    </location>
    <ligand>
        <name>[4Fe-4S] cluster</name>
        <dbReference type="ChEBI" id="CHEBI:49883"/>
    </ligand>
</feature>
<comment type="function">
    <text evidence="7">Regulatory subunit of DNA primase, an RNA polymerase that catalyzes the synthesis of short RNA molecules used as primers for DNA polymerase during DNA replication. Stabilizes and modulates the activity of the small subunit, increasing the rate of DNA synthesis, and conferring RNA synthesis capability. The DNA polymerase activity may enable DNA primase to also catalyze primer extension after primer synthesis. May also play a role in DNA repair.</text>
</comment>
<feature type="binding site" evidence="7">
    <location>
        <position position="234"/>
    </location>
    <ligand>
        <name>[4Fe-4S] cluster</name>
        <dbReference type="ChEBI" id="CHEBI:49883"/>
    </ligand>
</feature>
<evidence type="ECO:0000259" key="9">
    <source>
        <dbReference type="Pfam" id="PF04104"/>
    </source>
</evidence>
<dbReference type="PATRIC" id="fig|1008153.3.peg.2811"/>
<evidence type="ECO:0000256" key="3">
    <source>
        <dbReference type="ARBA" id="ARBA00022705"/>
    </source>
</evidence>
<keyword evidence="11" id="KW-1185">Reference proteome</keyword>
<keyword evidence="3 7" id="KW-0235">DNA replication</keyword>
<evidence type="ECO:0000313" key="10">
    <source>
        <dbReference type="EMBL" id="KYH25168.1"/>
    </source>
</evidence>
<dbReference type="GO" id="GO:0003899">
    <property type="term" value="F:DNA-directed RNA polymerase activity"/>
    <property type="evidence" value="ECO:0007669"/>
    <property type="project" value="InterPro"/>
</dbReference>
<keyword evidence="2 7" id="KW-0639">Primosome</keyword>
<evidence type="ECO:0000256" key="7">
    <source>
        <dbReference type="HAMAP-Rule" id="MF_00701"/>
    </source>
</evidence>
<comment type="cofactor">
    <cofactor evidence="7">
        <name>[4Fe-4S] cluster</name>
        <dbReference type="ChEBI" id="CHEBI:49883"/>
    </cofactor>
    <text evidence="7">Binds 1 [4Fe-4S] cluster.</text>
</comment>
<feature type="domain" description="DNA primase large subunit C-terminal" evidence="9">
    <location>
        <begin position="225"/>
        <end position="327"/>
    </location>
</feature>
<dbReference type="OrthoDB" id="46081at2157"/>
<comment type="similarity">
    <text evidence="7">Belongs to the eukaryotic-type primase large subunit family.</text>
</comment>
<proteinExistence type="inferred from homology"/>
<evidence type="ECO:0000256" key="8">
    <source>
        <dbReference type="SAM" id="MobiDB-lite"/>
    </source>
</evidence>
<organism evidence="10 11">
    <name type="scientific">Halalkalicoccus paucihalophilus</name>
    <dbReference type="NCBI Taxonomy" id="1008153"/>
    <lineage>
        <taxon>Archaea</taxon>
        <taxon>Methanobacteriati</taxon>
        <taxon>Methanobacteriota</taxon>
        <taxon>Stenosarchaea group</taxon>
        <taxon>Halobacteria</taxon>
        <taxon>Halobacteriales</taxon>
        <taxon>Halococcaceae</taxon>
        <taxon>Halalkalicoccus</taxon>
    </lineage>
</organism>
<evidence type="ECO:0000256" key="1">
    <source>
        <dbReference type="ARBA" id="ARBA00022485"/>
    </source>
</evidence>
<evidence type="ECO:0000313" key="11">
    <source>
        <dbReference type="Proteomes" id="UP000075321"/>
    </source>
</evidence>